<dbReference type="Proteomes" id="UP000215256">
    <property type="component" value="Chromosome 1"/>
</dbReference>
<dbReference type="EMBL" id="CP022604">
    <property type="protein sequence ID" value="ASV85762.1"/>
    <property type="molecule type" value="Genomic_DNA"/>
</dbReference>
<evidence type="ECO:0000313" key="1">
    <source>
        <dbReference type="EMBL" id="ASV85762.1"/>
    </source>
</evidence>
<dbReference type="KEGG" id="och:CES85_2141"/>
<name>A0A248UGL2_9HYPH</name>
<protein>
    <submittedName>
        <fullName evidence="1">Uncharacterized protein</fullName>
    </submittedName>
</protein>
<accession>A0A248UGL2</accession>
<gene>
    <name evidence="1" type="ORF">CES85_2141</name>
</gene>
<evidence type="ECO:0000313" key="2">
    <source>
        <dbReference type="Proteomes" id="UP000215256"/>
    </source>
</evidence>
<sequence length="52" mass="5933">MPWFSLKKAVENSALLVGDKSRSVKWNRQKTNRPGFPGLFLNFDPAKRTNPS</sequence>
<dbReference type="AlphaFoldDB" id="A0A248UGL2"/>
<reference evidence="1 2" key="1">
    <citation type="submission" date="2017-07" db="EMBL/GenBank/DDBJ databases">
        <title>Phylogenetic study on the rhizospheric bacterium Ochrobactrum sp. A44.</title>
        <authorList>
            <person name="Krzyzanowska D.M."/>
            <person name="Ossowicki A."/>
            <person name="Rajewska M."/>
            <person name="Maciag T."/>
            <person name="Kaczynski Z."/>
            <person name="Czerwicka M."/>
            <person name="Jafra S."/>
        </authorList>
    </citation>
    <scope>NUCLEOTIDE SEQUENCE [LARGE SCALE GENOMIC DNA]</scope>
    <source>
        <strain evidence="1 2">A44</strain>
    </source>
</reference>
<organism evidence="1 2">
    <name type="scientific">Ochrobactrum quorumnocens</name>
    <dbReference type="NCBI Taxonomy" id="271865"/>
    <lineage>
        <taxon>Bacteria</taxon>
        <taxon>Pseudomonadati</taxon>
        <taxon>Pseudomonadota</taxon>
        <taxon>Alphaproteobacteria</taxon>
        <taxon>Hyphomicrobiales</taxon>
        <taxon>Brucellaceae</taxon>
        <taxon>Brucella/Ochrobactrum group</taxon>
        <taxon>Ochrobactrum</taxon>
    </lineage>
</organism>
<proteinExistence type="predicted"/>